<organism evidence="13 14">
    <name type="scientific">Clostridium chauvoei</name>
    <dbReference type="NCBI Taxonomy" id="46867"/>
    <lineage>
        <taxon>Bacteria</taxon>
        <taxon>Bacillati</taxon>
        <taxon>Bacillota</taxon>
        <taxon>Clostridia</taxon>
        <taxon>Eubacteriales</taxon>
        <taxon>Clostridiaceae</taxon>
        <taxon>Clostridium</taxon>
    </lineage>
</organism>
<evidence type="ECO:0000256" key="2">
    <source>
        <dbReference type="ARBA" id="ARBA00006810"/>
    </source>
</evidence>
<evidence type="ECO:0000256" key="11">
    <source>
        <dbReference type="HAMAP-Rule" id="MF_01393"/>
    </source>
</evidence>
<feature type="transmembrane region" description="Helical" evidence="11">
    <location>
        <begin position="77"/>
        <end position="100"/>
    </location>
</feature>
<dbReference type="AlphaFoldDB" id="A0ABD4RIV3"/>
<evidence type="ECO:0000256" key="9">
    <source>
        <dbReference type="ARBA" id="ARBA00023136"/>
    </source>
</evidence>
<dbReference type="Proteomes" id="UP000775179">
    <property type="component" value="Unassembled WGS sequence"/>
</dbReference>
<dbReference type="HAMAP" id="MF_01393">
    <property type="entry name" value="ATP_synth_a_bact"/>
    <property type="match status" value="1"/>
</dbReference>
<keyword evidence="9 11" id="KW-0472">Membrane</keyword>
<name>A0ABD4RIV3_9CLOT</name>
<evidence type="ECO:0000256" key="6">
    <source>
        <dbReference type="ARBA" id="ARBA00022781"/>
    </source>
</evidence>
<sequence length="226" mass="25162">MEPLKPIFSFGLGGFTVDITPDIVVQWVIIVLIAILAWWATKDLKVKPTKKQVVVESIYTTIRNVVLENVGQNYSDIIPLIGSMGIYLLLMNLVGLIGIVPPTKNFSVTLGMALITFSVVQAYAIKKHGVKSYLKGYTQPIPVMLPINLLERIMLPVSLSLRLFGNVLAATFIIELVYENLHKIAWIAQIGLPIALHGYFDVFDGVIQMVIFVMLTMINIKIVSEH</sequence>
<dbReference type="GO" id="GO:0005886">
    <property type="term" value="C:plasma membrane"/>
    <property type="evidence" value="ECO:0007669"/>
    <property type="project" value="UniProtKB-SubCell"/>
</dbReference>
<keyword evidence="8 11" id="KW-0406">Ion transport</keyword>
<evidence type="ECO:0000256" key="3">
    <source>
        <dbReference type="ARBA" id="ARBA00022448"/>
    </source>
</evidence>
<evidence type="ECO:0000313" key="13">
    <source>
        <dbReference type="EMBL" id="MBX7291223.1"/>
    </source>
</evidence>
<feature type="transmembrane region" description="Helical" evidence="11">
    <location>
        <begin position="23"/>
        <end position="41"/>
    </location>
</feature>
<keyword evidence="5 11" id="KW-0812">Transmembrane</keyword>
<dbReference type="NCBIfam" id="NF004484">
    <property type="entry name" value="PRK05815.3-2"/>
    <property type="match status" value="1"/>
</dbReference>
<comment type="function">
    <text evidence="11 12">Key component of the proton channel; it plays a direct role in the translocation of protons across the membrane.</text>
</comment>
<keyword evidence="10 11" id="KW-0066">ATP synthesis</keyword>
<accession>A0ABD4RIV3</accession>
<gene>
    <name evidence="11" type="primary">atpB</name>
    <name evidence="13" type="ORF">K4H94_09365</name>
</gene>
<dbReference type="EMBL" id="JAIFTX010000019">
    <property type="protein sequence ID" value="MBX7291223.1"/>
    <property type="molecule type" value="Genomic_DNA"/>
</dbReference>
<dbReference type="GeneID" id="66302620"/>
<dbReference type="PANTHER" id="PTHR42823">
    <property type="entry name" value="ATP SYNTHASE SUBUNIT A, CHLOROPLASTIC"/>
    <property type="match status" value="1"/>
</dbReference>
<proteinExistence type="inferred from homology"/>
<dbReference type="GO" id="GO:0045259">
    <property type="term" value="C:proton-transporting ATP synthase complex"/>
    <property type="evidence" value="ECO:0007669"/>
    <property type="project" value="UniProtKB-KW"/>
</dbReference>
<dbReference type="NCBIfam" id="TIGR01131">
    <property type="entry name" value="ATP_synt_6_or_A"/>
    <property type="match status" value="1"/>
</dbReference>
<evidence type="ECO:0000256" key="8">
    <source>
        <dbReference type="ARBA" id="ARBA00023065"/>
    </source>
</evidence>
<dbReference type="Gene3D" id="1.20.120.220">
    <property type="entry name" value="ATP synthase, F0 complex, subunit A"/>
    <property type="match status" value="1"/>
</dbReference>
<comment type="caution">
    <text evidence="13">The sequence shown here is derived from an EMBL/GenBank/DDBJ whole genome shotgun (WGS) entry which is preliminary data.</text>
</comment>
<evidence type="ECO:0000256" key="5">
    <source>
        <dbReference type="ARBA" id="ARBA00022692"/>
    </source>
</evidence>
<keyword evidence="11" id="KW-1003">Cell membrane</keyword>
<dbReference type="PRINTS" id="PR00123">
    <property type="entry name" value="ATPASEA"/>
</dbReference>
<feature type="transmembrane region" description="Helical" evidence="11">
    <location>
        <begin position="159"/>
        <end position="178"/>
    </location>
</feature>
<evidence type="ECO:0000313" key="14">
    <source>
        <dbReference type="Proteomes" id="UP000775179"/>
    </source>
</evidence>
<evidence type="ECO:0000256" key="7">
    <source>
        <dbReference type="ARBA" id="ARBA00022989"/>
    </source>
</evidence>
<keyword evidence="3 11" id="KW-0813">Transport</keyword>
<feature type="transmembrane region" description="Helical" evidence="11">
    <location>
        <begin position="198"/>
        <end position="220"/>
    </location>
</feature>
<dbReference type="RefSeq" id="WP_021876601.1">
    <property type="nucleotide sequence ID" value="NZ_CP018624.1"/>
</dbReference>
<keyword evidence="6 11" id="KW-0375">Hydrogen ion transport</keyword>
<evidence type="ECO:0000256" key="1">
    <source>
        <dbReference type="ARBA" id="ARBA00004141"/>
    </source>
</evidence>
<protein>
    <recommendedName>
        <fullName evidence="11 12">ATP synthase subunit a</fullName>
    </recommendedName>
    <alternativeName>
        <fullName evidence="11">ATP synthase F0 sector subunit a</fullName>
    </alternativeName>
    <alternativeName>
        <fullName evidence="11">F-ATPase subunit 6</fullName>
    </alternativeName>
</protein>
<dbReference type="PANTHER" id="PTHR42823:SF3">
    <property type="entry name" value="ATP SYNTHASE SUBUNIT A, CHLOROPLASTIC"/>
    <property type="match status" value="1"/>
</dbReference>
<comment type="subcellular location">
    <subcellularLocation>
        <location evidence="11 12">Cell membrane</location>
        <topology evidence="11 12">Multi-pass membrane protein</topology>
    </subcellularLocation>
    <subcellularLocation>
        <location evidence="1">Membrane</location>
        <topology evidence="1">Multi-pass membrane protein</topology>
    </subcellularLocation>
</comment>
<evidence type="ECO:0000256" key="12">
    <source>
        <dbReference type="RuleBase" id="RU000483"/>
    </source>
</evidence>
<dbReference type="InterPro" id="IPR045082">
    <property type="entry name" value="ATP_syn_F0_a_bact/chloroplast"/>
</dbReference>
<dbReference type="CDD" id="cd00310">
    <property type="entry name" value="ATP-synt_Fo_a_6"/>
    <property type="match status" value="1"/>
</dbReference>
<feature type="transmembrane region" description="Helical" evidence="11">
    <location>
        <begin position="106"/>
        <end position="125"/>
    </location>
</feature>
<dbReference type="SUPFAM" id="SSF81336">
    <property type="entry name" value="F1F0 ATP synthase subunit A"/>
    <property type="match status" value="1"/>
</dbReference>
<dbReference type="KEGG" id="cchv:BTM20_12110"/>
<dbReference type="PROSITE" id="PS00449">
    <property type="entry name" value="ATPASE_A"/>
    <property type="match status" value="1"/>
</dbReference>
<evidence type="ECO:0000256" key="4">
    <source>
        <dbReference type="ARBA" id="ARBA00022547"/>
    </source>
</evidence>
<dbReference type="Pfam" id="PF00119">
    <property type="entry name" value="ATP-synt_A"/>
    <property type="match status" value="1"/>
</dbReference>
<dbReference type="GO" id="GO:0046933">
    <property type="term" value="F:proton-transporting ATP synthase activity, rotational mechanism"/>
    <property type="evidence" value="ECO:0007669"/>
    <property type="project" value="UniProtKB-UniRule"/>
</dbReference>
<keyword evidence="4 11" id="KW-0138">CF(0)</keyword>
<reference evidence="13 14" key="1">
    <citation type="submission" date="2021-08" db="EMBL/GenBank/DDBJ databases">
        <title>Genome sequence analysis of Clostridium chauvoei strains of European origin and evaluation of typing options for outbreak investigations.</title>
        <authorList>
            <person name="Abdel-Glil M."/>
            <person name="Thomas P."/>
            <person name="Seyboldt C."/>
        </authorList>
    </citation>
    <scope>NUCLEOTIDE SEQUENCE [LARGE SCALE GENOMIC DNA]</scope>
    <source>
        <strain evidence="13 14">S0260-09</strain>
    </source>
</reference>
<keyword evidence="7 11" id="KW-1133">Transmembrane helix</keyword>
<evidence type="ECO:0000256" key="10">
    <source>
        <dbReference type="ARBA" id="ARBA00023310"/>
    </source>
</evidence>
<comment type="similarity">
    <text evidence="2 11 12">Belongs to the ATPase A chain family.</text>
</comment>
<dbReference type="InterPro" id="IPR023011">
    <property type="entry name" value="ATP_synth_F0_asu_AS"/>
</dbReference>
<dbReference type="InterPro" id="IPR000568">
    <property type="entry name" value="ATP_synth_F0_asu"/>
</dbReference>
<dbReference type="InterPro" id="IPR035908">
    <property type="entry name" value="F0_ATP_A_sf"/>
</dbReference>